<keyword evidence="1 2" id="KW-0597">Phosphoprotein</keyword>
<dbReference type="SUPFAM" id="SSF52172">
    <property type="entry name" value="CheY-like"/>
    <property type="match status" value="1"/>
</dbReference>
<comment type="caution">
    <text evidence="4">The sequence shown here is derived from an EMBL/GenBank/DDBJ whole genome shotgun (WGS) entry which is preliminary data.</text>
</comment>
<gene>
    <name evidence="4" type="ORF">ENR47_01660</name>
</gene>
<dbReference type="GO" id="GO:0000160">
    <property type="term" value="P:phosphorelay signal transduction system"/>
    <property type="evidence" value="ECO:0007669"/>
    <property type="project" value="InterPro"/>
</dbReference>
<dbReference type="AlphaFoldDB" id="A0A832H5H9"/>
<feature type="domain" description="Response regulatory" evidence="3">
    <location>
        <begin position="5"/>
        <end position="122"/>
    </location>
</feature>
<dbReference type="Gene3D" id="3.40.50.2300">
    <property type="match status" value="1"/>
</dbReference>
<dbReference type="InterPro" id="IPR001789">
    <property type="entry name" value="Sig_transdc_resp-reg_receiver"/>
</dbReference>
<dbReference type="PROSITE" id="PS50110">
    <property type="entry name" value="RESPONSE_REGULATORY"/>
    <property type="match status" value="1"/>
</dbReference>
<evidence type="ECO:0000256" key="2">
    <source>
        <dbReference type="PROSITE-ProRule" id="PRU00169"/>
    </source>
</evidence>
<sequence>MIPKRVLIIDDDQEILAVSELTLRAVGGWQVLTATSGDEGLVKAEAEQPDAILLDVMMPDRDGISTFHALQANPITQPIPVILMTAKAQAREQQKFATLGVAAIIVKPFKAMKLPAQIAEILGWDT</sequence>
<name>A0A832H5H9_9CYAN</name>
<feature type="modified residue" description="4-aspartylphosphate" evidence="2">
    <location>
        <position position="55"/>
    </location>
</feature>
<organism evidence="4">
    <name type="scientific">Oscillatoriales cyanobacterium SpSt-402</name>
    <dbReference type="NCBI Taxonomy" id="2282168"/>
    <lineage>
        <taxon>Bacteria</taxon>
        <taxon>Bacillati</taxon>
        <taxon>Cyanobacteriota</taxon>
        <taxon>Cyanophyceae</taxon>
        <taxon>Oscillatoriophycideae</taxon>
        <taxon>Oscillatoriales</taxon>
    </lineage>
</organism>
<dbReference type="PANTHER" id="PTHR44591:SF22">
    <property type="entry name" value="CHEY SUBFAMILY"/>
    <property type="match status" value="1"/>
</dbReference>
<proteinExistence type="predicted"/>
<dbReference type="CDD" id="cd17552">
    <property type="entry name" value="REC_RR468-like"/>
    <property type="match status" value="1"/>
</dbReference>
<dbReference type="InterPro" id="IPR011006">
    <property type="entry name" value="CheY-like_superfamily"/>
</dbReference>
<evidence type="ECO:0000256" key="1">
    <source>
        <dbReference type="ARBA" id="ARBA00022553"/>
    </source>
</evidence>
<accession>A0A832H5H9</accession>
<evidence type="ECO:0000259" key="3">
    <source>
        <dbReference type="PROSITE" id="PS50110"/>
    </source>
</evidence>
<dbReference type="PANTHER" id="PTHR44591">
    <property type="entry name" value="STRESS RESPONSE REGULATOR PROTEIN 1"/>
    <property type="match status" value="1"/>
</dbReference>
<dbReference type="Pfam" id="PF00072">
    <property type="entry name" value="Response_reg"/>
    <property type="match status" value="1"/>
</dbReference>
<dbReference type="SMART" id="SM00448">
    <property type="entry name" value="REC"/>
    <property type="match status" value="1"/>
</dbReference>
<evidence type="ECO:0000313" key="4">
    <source>
        <dbReference type="EMBL" id="HGW92980.1"/>
    </source>
</evidence>
<reference evidence="4" key="1">
    <citation type="journal article" date="2020" name="mSystems">
        <title>Genome- and Community-Level Interaction Insights into Carbon Utilization and Element Cycling Functions of Hydrothermarchaeota in Hydrothermal Sediment.</title>
        <authorList>
            <person name="Zhou Z."/>
            <person name="Liu Y."/>
            <person name="Xu W."/>
            <person name="Pan J."/>
            <person name="Luo Z.H."/>
            <person name="Li M."/>
        </authorList>
    </citation>
    <scope>NUCLEOTIDE SEQUENCE [LARGE SCALE GENOMIC DNA]</scope>
    <source>
        <strain evidence="4">SpSt-402</strain>
    </source>
</reference>
<dbReference type="InterPro" id="IPR050595">
    <property type="entry name" value="Bact_response_regulator"/>
</dbReference>
<protein>
    <submittedName>
        <fullName evidence="4">Response regulator</fullName>
    </submittedName>
</protein>
<dbReference type="EMBL" id="DSRD01000107">
    <property type="protein sequence ID" value="HGW92980.1"/>
    <property type="molecule type" value="Genomic_DNA"/>
</dbReference>